<dbReference type="NCBIfam" id="TIGR02412">
    <property type="entry name" value="pepN_strep_liv"/>
    <property type="match status" value="1"/>
</dbReference>
<dbReference type="SUPFAM" id="SSF63737">
    <property type="entry name" value="Leukotriene A4 hydrolase N-terminal domain"/>
    <property type="match status" value="1"/>
</dbReference>
<evidence type="ECO:0000256" key="7">
    <source>
        <dbReference type="ARBA" id="ARBA00022670"/>
    </source>
</evidence>
<evidence type="ECO:0000256" key="10">
    <source>
        <dbReference type="ARBA" id="ARBA00022833"/>
    </source>
</evidence>
<dbReference type="InterPro" id="IPR024571">
    <property type="entry name" value="ERAP1-like_C_dom"/>
</dbReference>
<evidence type="ECO:0000259" key="14">
    <source>
        <dbReference type="Pfam" id="PF01433"/>
    </source>
</evidence>
<dbReference type="SUPFAM" id="SSF55486">
    <property type="entry name" value="Metalloproteases ('zincins'), catalytic domain"/>
    <property type="match status" value="1"/>
</dbReference>
<evidence type="ECO:0000256" key="11">
    <source>
        <dbReference type="ARBA" id="ARBA00023049"/>
    </source>
</evidence>
<sequence>MPALTRAEAQTRARLLDVRAYTIHLDLTCGDEVFHSDTVVRFGAEPGSETFAEIRPARLRRALLNGRELDPASLRDGRLPLPALAADNELRVEADMPYSRTGEGLHRFTDPADGEAYVASQCAPDDAPRLFACFDQPDLKAPIELTVTAPPHWTVLGNVAGEKEADGRWRFAPTAPISTYLAAVAGGPLHSVHAEHDGIPLGVHCRRSLAPYLDAEEILEITRRSFDRYHELFEDRYPFGKYDQVFVPELNFGAMENPGCVTFRDEFLFRSAVTDVERETRAIVIAHEMAHMWFGNLVTMRWWDDLWLNESFAEYMGYRVVTETTRFTTAWTGFTIARKPGGYDADQRRSTHPVAAEGIDDTAAAQTNFDGISYSKGASVLRQLVAWLGDEAFFAGINRYFTDHRFGNATMADLLDALAAASGRDVHGWAERWLRTSGVDTLRLQLTEEDGTLTSAAVVHTGTPGDPRALRPHRITAAAYDLADDGGDGRRLRLRERFPIDLPADAGTDGAARVPLERLAGVPRPDLIVLDDGDLSYAKLRLDERSRRAAAEALSTIEDGLTRAVIWDTARDMVRDGELPAAEFLALVEAHLPAEPDVSVVEAVLAFGRRRIADRYTPPAARPAALAAIAGACREILARTAGGPAPTPRLAAVRELIHCAETPEALAELREWLRDERVPGGPALDPDLRWSVLAQLSAHGAAGEPDIAAEVARDPSATGQEGAARCRAALPDPAAKEEAWRRLFTDGALSNRLLTATAQGFWGPAQADLTAGFVERYFADVPAAGGRGPAVARALGRELFPAHAATPATVRAAERCLERADLTTALRRALDDELDDLRRALRVRGG</sequence>
<dbReference type="EMBL" id="BAAABM010000007">
    <property type="protein sequence ID" value="GAA0321176.1"/>
    <property type="molecule type" value="Genomic_DNA"/>
</dbReference>
<protein>
    <recommendedName>
        <fullName evidence="5">Aminopeptidase N</fullName>
        <ecNumber evidence="4">3.4.11.2</ecNumber>
    </recommendedName>
    <alternativeName>
        <fullName evidence="12">Alanine aminopeptidase</fullName>
    </alternativeName>
    <alternativeName>
        <fullName evidence="13">Lysyl aminopeptidase</fullName>
    </alternativeName>
</protein>
<keyword evidence="9" id="KW-0378">Hydrolase</keyword>
<dbReference type="InterPro" id="IPR012778">
    <property type="entry name" value="Pept_M1_aminopeptidase"/>
</dbReference>
<dbReference type="InterPro" id="IPR001930">
    <property type="entry name" value="Peptidase_M1"/>
</dbReference>
<keyword evidence="11" id="KW-0482">Metalloprotease</keyword>
<dbReference type="InterPro" id="IPR045357">
    <property type="entry name" value="Aminopeptidase_N-like_N"/>
</dbReference>
<comment type="caution">
    <text evidence="17">The sequence shown here is derived from an EMBL/GenBank/DDBJ whole genome shotgun (WGS) entry which is preliminary data.</text>
</comment>
<evidence type="ECO:0000256" key="9">
    <source>
        <dbReference type="ARBA" id="ARBA00022801"/>
    </source>
</evidence>
<evidence type="ECO:0000256" key="2">
    <source>
        <dbReference type="ARBA" id="ARBA00001947"/>
    </source>
</evidence>
<organism evidence="17 18">
    <name type="scientific">Actinoallomurus spadix</name>
    <dbReference type="NCBI Taxonomy" id="79912"/>
    <lineage>
        <taxon>Bacteria</taxon>
        <taxon>Bacillati</taxon>
        <taxon>Actinomycetota</taxon>
        <taxon>Actinomycetes</taxon>
        <taxon>Streptosporangiales</taxon>
        <taxon>Thermomonosporaceae</taxon>
        <taxon>Actinoallomurus</taxon>
    </lineage>
</organism>
<evidence type="ECO:0000313" key="17">
    <source>
        <dbReference type="EMBL" id="GAA0321176.1"/>
    </source>
</evidence>
<feature type="domain" description="Aminopeptidase N-like N-terminal" evidence="16">
    <location>
        <begin position="101"/>
        <end position="181"/>
    </location>
</feature>
<dbReference type="RefSeq" id="WP_252804575.1">
    <property type="nucleotide sequence ID" value="NZ_BAAABM010000007.1"/>
</dbReference>
<keyword evidence="6 17" id="KW-0031">Aminopeptidase</keyword>
<dbReference type="CDD" id="cd09602">
    <property type="entry name" value="M1_APN"/>
    <property type="match status" value="1"/>
</dbReference>
<keyword evidence="7" id="KW-0645">Protease</keyword>
<dbReference type="PANTHER" id="PTHR11533:SF174">
    <property type="entry name" value="PUROMYCIN-SENSITIVE AMINOPEPTIDASE-RELATED"/>
    <property type="match status" value="1"/>
</dbReference>
<keyword evidence="18" id="KW-1185">Reference proteome</keyword>
<dbReference type="InterPro" id="IPR014782">
    <property type="entry name" value="Peptidase_M1_dom"/>
</dbReference>
<comment type="catalytic activity">
    <reaction evidence="1">
        <text>Release of an N-terminal amino acid, Xaa-|-Yaa- from a peptide, amide or arylamide. Xaa is preferably Ala, but may be most amino acids including Pro (slow action). When a terminal hydrophobic residue is followed by a prolyl residue, the two may be released as an intact Xaa-Pro dipeptide.</text>
        <dbReference type="EC" id="3.4.11.2"/>
    </reaction>
</comment>
<evidence type="ECO:0000256" key="13">
    <source>
        <dbReference type="ARBA" id="ARBA00031533"/>
    </source>
</evidence>
<evidence type="ECO:0000256" key="6">
    <source>
        <dbReference type="ARBA" id="ARBA00022438"/>
    </source>
</evidence>
<evidence type="ECO:0000313" key="18">
    <source>
        <dbReference type="Proteomes" id="UP001501822"/>
    </source>
</evidence>
<evidence type="ECO:0000256" key="12">
    <source>
        <dbReference type="ARBA" id="ARBA00029811"/>
    </source>
</evidence>
<evidence type="ECO:0000256" key="8">
    <source>
        <dbReference type="ARBA" id="ARBA00022723"/>
    </source>
</evidence>
<dbReference type="Gene3D" id="2.60.40.1730">
    <property type="entry name" value="tricorn interacting facor f3 domain"/>
    <property type="match status" value="1"/>
</dbReference>
<evidence type="ECO:0000256" key="3">
    <source>
        <dbReference type="ARBA" id="ARBA00010136"/>
    </source>
</evidence>
<comment type="similarity">
    <text evidence="3">Belongs to the peptidase M1 family.</text>
</comment>
<proteinExistence type="inferred from homology"/>
<evidence type="ECO:0000256" key="1">
    <source>
        <dbReference type="ARBA" id="ARBA00000098"/>
    </source>
</evidence>
<accession>A0ABP3FR72</accession>
<dbReference type="EC" id="3.4.11.2" evidence="4"/>
<evidence type="ECO:0000256" key="4">
    <source>
        <dbReference type="ARBA" id="ARBA00012564"/>
    </source>
</evidence>
<dbReference type="Pfam" id="PF17900">
    <property type="entry name" value="Peptidase_M1_N"/>
    <property type="match status" value="1"/>
</dbReference>
<evidence type="ECO:0000259" key="16">
    <source>
        <dbReference type="Pfam" id="PF17900"/>
    </source>
</evidence>
<dbReference type="PRINTS" id="PR00756">
    <property type="entry name" value="ALADIPTASE"/>
</dbReference>
<evidence type="ECO:0000259" key="15">
    <source>
        <dbReference type="Pfam" id="PF11838"/>
    </source>
</evidence>
<dbReference type="PANTHER" id="PTHR11533">
    <property type="entry name" value="PROTEASE M1 ZINC METALLOPROTEASE"/>
    <property type="match status" value="1"/>
</dbReference>
<reference evidence="18" key="1">
    <citation type="journal article" date="2019" name="Int. J. Syst. Evol. Microbiol.">
        <title>The Global Catalogue of Microorganisms (GCM) 10K type strain sequencing project: providing services to taxonomists for standard genome sequencing and annotation.</title>
        <authorList>
            <consortium name="The Broad Institute Genomics Platform"/>
            <consortium name="The Broad Institute Genome Sequencing Center for Infectious Disease"/>
            <person name="Wu L."/>
            <person name="Ma J."/>
        </authorList>
    </citation>
    <scope>NUCLEOTIDE SEQUENCE [LARGE SCALE GENOMIC DNA]</scope>
    <source>
        <strain evidence="18">JCM 3146</strain>
    </source>
</reference>
<name>A0ABP3FR72_9ACTN</name>
<dbReference type="InterPro" id="IPR050344">
    <property type="entry name" value="Peptidase_M1_aminopeptidases"/>
</dbReference>
<dbReference type="InterPro" id="IPR042097">
    <property type="entry name" value="Aminopeptidase_N-like_N_sf"/>
</dbReference>
<dbReference type="Gene3D" id="1.10.390.10">
    <property type="entry name" value="Neutral Protease Domain 2"/>
    <property type="match status" value="1"/>
</dbReference>
<dbReference type="GO" id="GO:0004177">
    <property type="term" value="F:aminopeptidase activity"/>
    <property type="evidence" value="ECO:0007669"/>
    <property type="project" value="UniProtKB-KW"/>
</dbReference>
<gene>
    <name evidence="17" type="primary">pepN_1</name>
    <name evidence="17" type="ORF">GCM10010151_08640</name>
</gene>
<evidence type="ECO:0000256" key="5">
    <source>
        <dbReference type="ARBA" id="ARBA00015611"/>
    </source>
</evidence>
<comment type="cofactor">
    <cofactor evidence="2">
        <name>Zn(2+)</name>
        <dbReference type="ChEBI" id="CHEBI:29105"/>
    </cofactor>
</comment>
<keyword evidence="8" id="KW-0479">Metal-binding</keyword>
<dbReference type="Proteomes" id="UP001501822">
    <property type="component" value="Unassembled WGS sequence"/>
</dbReference>
<keyword evidence="10" id="KW-0862">Zinc</keyword>
<dbReference type="InterPro" id="IPR027268">
    <property type="entry name" value="Peptidase_M4/M1_CTD_sf"/>
</dbReference>
<dbReference type="Pfam" id="PF11838">
    <property type="entry name" value="ERAP1_C"/>
    <property type="match status" value="1"/>
</dbReference>
<dbReference type="Pfam" id="PF01433">
    <property type="entry name" value="Peptidase_M1"/>
    <property type="match status" value="1"/>
</dbReference>
<feature type="domain" description="Peptidase M1 membrane alanine aminopeptidase" evidence="14">
    <location>
        <begin position="219"/>
        <end position="433"/>
    </location>
</feature>
<feature type="domain" description="ERAP1-like C-terminal" evidence="15">
    <location>
        <begin position="527"/>
        <end position="839"/>
    </location>
</feature>